<dbReference type="Gene3D" id="1.20.1260.10">
    <property type="match status" value="1"/>
</dbReference>
<reference evidence="2" key="1">
    <citation type="journal article" date="2019" name="Int. J. Syst. Evol. Microbiol.">
        <title>The Global Catalogue of Microorganisms (GCM) 10K type strain sequencing project: providing services to taxonomists for standard genome sequencing and annotation.</title>
        <authorList>
            <consortium name="The Broad Institute Genomics Platform"/>
            <consortium name="The Broad Institute Genome Sequencing Center for Infectious Disease"/>
            <person name="Wu L."/>
            <person name="Ma J."/>
        </authorList>
    </citation>
    <scope>NUCLEOTIDE SEQUENCE [LARGE SCALE GENOMIC DNA]</scope>
    <source>
        <strain evidence="2">PCU 280</strain>
    </source>
</reference>
<organism evidence="1 2">
    <name type="scientific">Paenibacillus septentrionalis</name>
    <dbReference type="NCBI Taxonomy" id="429342"/>
    <lineage>
        <taxon>Bacteria</taxon>
        <taxon>Bacillati</taxon>
        <taxon>Bacillota</taxon>
        <taxon>Bacilli</taxon>
        <taxon>Bacillales</taxon>
        <taxon>Paenibacillaceae</taxon>
        <taxon>Paenibacillus</taxon>
    </lineage>
</organism>
<dbReference type="Pfam" id="PF11553">
    <property type="entry name" value="DUF3231"/>
    <property type="match status" value="1"/>
</dbReference>
<protein>
    <submittedName>
        <fullName evidence="1">DUF3231 family protein</fullName>
    </submittedName>
</protein>
<evidence type="ECO:0000313" key="2">
    <source>
        <dbReference type="Proteomes" id="UP001596233"/>
    </source>
</evidence>
<comment type="caution">
    <text evidence="1">The sequence shown here is derived from an EMBL/GenBank/DDBJ whole genome shotgun (WGS) entry which is preliminary data.</text>
</comment>
<dbReference type="EMBL" id="JBHSTE010000002">
    <property type="protein sequence ID" value="MFC6332640.1"/>
    <property type="molecule type" value="Genomic_DNA"/>
</dbReference>
<dbReference type="RefSeq" id="WP_379233212.1">
    <property type="nucleotide sequence ID" value="NZ_JBHSTE010000002.1"/>
</dbReference>
<name>A0ABW1V277_9BACL</name>
<sequence length="170" mass="18558">MGILSGNPKEQPLHYGEVYTLWMSSWGAKGSVSCYELYLNHAGDKDLKKIINDLLDQKKLEIKEIDAILLENGIAPPPVLPERPSVELDDIPVGARFTDPEIAAKLSVEASASLVGCSTAMGQSIREDIGALYGKYHLTMTALGLRILEMSKEKGWLMPPPLHVQGSEDA</sequence>
<dbReference type="InterPro" id="IPR021617">
    <property type="entry name" value="DUF3231"/>
</dbReference>
<dbReference type="Proteomes" id="UP001596233">
    <property type="component" value="Unassembled WGS sequence"/>
</dbReference>
<gene>
    <name evidence="1" type="ORF">ACFP56_08380</name>
</gene>
<proteinExistence type="predicted"/>
<accession>A0ABW1V277</accession>
<evidence type="ECO:0000313" key="1">
    <source>
        <dbReference type="EMBL" id="MFC6332640.1"/>
    </source>
</evidence>
<keyword evidence="2" id="KW-1185">Reference proteome</keyword>
<dbReference type="InterPro" id="IPR012347">
    <property type="entry name" value="Ferritin-like"/>
</dbReference>